<evidence type="ECO:0000313" key="3">
    <source>
        <dbReference type="Proteomes" id="UP000435138"/>
    </source>
</evidence>
<keyword evidence="1" id="KW-0812">Transmembrane</keyword>
<reference evidence="2 3" key="1">
    <citation type="submission" date="2019-11" db="EMBL/GenBank/DDBJ databases">
        <title>Genome analysis of Rhizobacterium cereale a novel genus and species isolated from maize roots in North Spain.</title>
        <authorList>
            <person name="Menendez E."/>
            <person name="Flores-Felix J.D."/>
            <person name="Ramirez-Bahena M.-H."/>
            <person name="Igual J.M."/>
            <person name="Garcia-Fraile P."/>
            <person name="Peix A."/>
            <person name="Velazquez E."/>
        </authorList>
    </citation>
    <scope>NUCLEOTIDE SEQUENCE [LARGE SCALE GENOMIC DNA]</scope>
    <source>
        <strain evidence="2 3">RZME27</strain>
    </source>
</reference>
<protein>
    <submittedName>
        <fullName evidence="2">Uncharacterized protein</fullName>
    </submittedName>
</protein>
<keyword evidence="1" id="KW-0472">Membrane</keyword>
<name>A0A6A8A870_9HYPH</name>
<comment type="caution">
    <text evidence="2">The sequence shown here is derived from an EMBL/GenBank/DDBJ whole genome shotgun (WGS) entry which is preliminary data.</text>
</comment>
<feature type="transmembrane region" description="Helical" evidence="1">
    <location>
        <begin position="6"/>
        <end position="26"/>
    </location>
</feature>
<proteinExistence type="predicted"/>
<evidence type="ECO:0000313" key="2">
    <source>
        <dbReference type="EMBL" id="MQY47455.1"/>
    </source>
</evidence>
<dbReference type="AlphaFoldDB" id="A0A6A8A870"/>
<keyword evidence="1" id="KW-1133">Transmembrane helix</keyword>
<evidence type="ECO:0000256" key="1">
    <source>
        <dbReference type="SAM" id="Phobius"/>
    </source>
</evidence>
<gene>
    <name evidence="2" type="ORF">GAO09_15580</name>
</gene>
<accession>A0A6A8A870</accession>
<sequence length="65" mass="6731">MQTLFLIALGFVSGSAILAGCIYTAVRLPGVFRKPRLAAPLGRSDKRGDANGAFYAGPLGNDSSC</sequence>
<dbReference type="RefSeq" id="WP_153354941.1">
    <property type="nucleotide sequence ID" value="NZ_JAYKOO010000007.1"/>
</dbReference>
<dbReference type="EMBL" id="WIXI01000045">
    <property type="protein sequence ID" value="MQY47455.1"/>
    <property type="molecule type" value="Genomic_DNA"/>
</dbReference>
<keyword evidence="3" id="KW-1185">Reference proteome</keyword>
<organism evidence="2 3">
    <name type="scientific">Endobacterium cereale</name>
    <dbReference type="NCBI Taxonomy" id="2663029"/>
    <lineage>
        <taxon>Bacteria</taxon>
        <taxon>Pseudomonadati</taxon>
        <taxon>Pseudomonadota</taxon>
        <taxon>Alphaproteobacteria</taxon>
        <taxon>Hyphomicrobiales</taxon>
        <taxon>Rhizobiaceae</taxon>
        <taxon>Endobacterium</taxon>
    </lineage>
</organism>
<dbReference type="Proteomes" id="UP000435138">
    <property type="component" value="Unassembled WGS sequence"/>
</dbReference>